<dbReference type="GO" id="GO:0016460">
    <property type="term" value="C:myosin II complex"/>
    <property type="evidence" value="ECO:0007669"/>
    <property type="project" value="TreeGrafter"/>
</dbReference>
<keyword evidence="1" id="KW-0677">Repeat</keyword>
<dbReference type="InterPro" id="IPR050230">
    <property type="entry name" value="CALM/Myosin/TropC-like"/>
</dbReference>
<gene>
    <name evidence="3" type="ORF">STCU_03296</name>
</gene>
<name>S9USG3_9TRYP</name>
<dbReference type="Gene3D" id="1.10.238.10">
    <property type="entry name" value="EF-hand"/>
    <property type="match status" value="2"/>
</dbReference>
<keyword evidence="4" id="KW-1185">Reference proteome</keyword>
<accession>S9USG3</accession>
<dbReference type="FunFam" id="1.10.238.10:FF:000001">
    <property type="entry name" value="Calmodulin 1"/>
    <property type="match status" value="1"/>
</dbReference>
<dbReference type="EMBL" id="ATMH01003296">
    <property type="protein sequence ID" value="EPY31729.1"/>
    <property type="molecule type" value="Genomic_DNA"/>
</dbReference>
<sequence length="138" mass="15637">MYALGYDVSNPELSQLLREVGANPNEQIDFNDFYNVLVHKMTSLETRIESTRAFKWLDEDNKGYIGIEDLREIANSLHMDLTDDELVEMILFAHPLSDGSVGTASAGGVNMTEFDAKEALVVREDDFLKLMKRANVYK</sequence>
<dbReference type="AlphaFoldDB" id="S9USG3"/>
<dbReference type="Proteomes" id="UP000015354">
    <property type="component" value="Unassembled WGS sequence"/>
</dbReference>
<comment type="caution">
    <text evidence="3">The sequence shown here is derived from an EMBL/GenBank/DDBJ whole genome shotgun (WGS) entry which is preliminary data.</text>
</comment>
<dbReference type="PANTHER" id="PTHR23048:SF0">
    <property type="entry name" value="CALMODULIN LIKE 3"/>
    <property type="match status" value="1"/>
</dbReference>
<dbReference type="SUPFAM" id="SSF47473">
    <property type="entry name" value="EF-hand"/>
    <property type="match status" value="1"/>
</dbReference>
<dbReference type="PANTHER" id="PTHR23048">
    <property type="entry name" value="MYOSIN LIGHT CHAIN 1, 3"/>
    <property type="match status" value="1"/>
</dbReference>
<evidence type="ECO:0000313" key="4">
    <source>
        <dbReference type="Proteomes" id="UP000015354"/>
    </source>
</evidence>
<feature type="domain" description="EF-hand" evidence="2">
    <location>
        <begin position="45"/>
        <end position="80"/>
    </location>
</feature>
<protein>
    <submittedName>
        <fullName evidence="3">Centrin</fullName>
    </submittedName>
</protein>
<evidence type="ECO:0000256" key="1">
    <source>
        <dbReference type="ARBA" id="ARBA00022737"/>
    </source>
</evidence>
<organism evidence="3 4">
    <name type="scientific">Strigomonas culicis</name>
    <dbReference type="NCBI Taxonomy" id="28005"/>
    <lineage>
        <taxon>Eukaryota</taxon>
        <taxon>Discoba</taxon>
        <taxon>Euglenozoa</taxon>
        <taxon>Kinetoplastea</taxon>
        <taxon>Metakinetoplastina</taxon>
        <taxon>Trypanosomatida</taxon>
        <taxon>Trypanosomatidae</taxon>
        <taxon>Strigomonadinae</taxon>
        <taxon>Strigomonas</taxon>
    </lineage>
</organism>
<evidence type="ECO:0000259" key="2">
    <source>
        <dbReference type="PROSITE" id="PS50222"/>
    </source>
</evidence>
<dbReference type="GO" id="GO:0005509">
    <property type="term" value="F:calcium ion binding"/>
    <property type="evidence" value="ECO:0007669"/>
    <property type="project" value="InterPro"/>
</dbReference>
<proteinExistence type="predicted"/>
<dbReference type="InterPro" id="IPR011992">
    <property type="entry name" value="EF-hand-dom_pair"/>
</dbReference>
<reference evidence="3 4" key="1">
    <citation type="journal article" date="2013" name="PLoS ONE">
        <title>Predicting the Proteins of Angomonas deanei, Strigomonas culicis and Their Respective Endosymbionts Reveals New Aspects of the Trypanosomatidae Family.</title>
        <authorList>
            <person name="Motta M.C."/>
            <person name="Martins A.C."/>
            <person name="de Souza S.S."/>
            <person name="Catta-Preta C.M."/>
            <person name="Silva R."/>
            <person name="Klein C.C."/>
            <person name="de Almeida L.G."/>
            <person name="de Lima Cunha O."/>
            <person name="Ciapina L.P."/>
            <person name="Brocchi M."/>
            <person name="Colabardini A.C."/>
            <person name="de Araujo Lima B."/>
            <person name="Machado C.R."/>
            <person name="de Almeida Soares C.M."/>
            <person name="Probst C.M."/>
            <person name="de Menezes C.B."/>
            <person name="Thompson C.E."/>
            <person name="Bartholomeu D.C."/>
            <person name="Gradia D.F."/>
            <person name="Pavoni D.P."/>
            <person name="Grisard E.C."/>
            <person name="Fantinatti-Garboggini F."/>
            <person name="Marchini F.K."/>
            <person name="Rodrigues-Luiz G.F."/>
            <person name="Wagner G."/>
            <person name="Goldman G.H."/>
            <person name="Fietto J.L."/>
            <person name="Elias M.C."/>
            <person name="Goldman M.H."/>
            <person name="Sagot M.F."/>
            <person name="Pereira M."/>
            <person name="Stoco P.H."/>
            <person name="de Mendonca-Neto R.P."/>
            <person name="Teixeira S.M."/>
            <person name="Maciel T.E."/>
            <person name="de Oliveira Mendes T.A."/>
            <person name="Urmenyi T.P."/>
            <person name="de Souza W."/>
            <person name="Schenkman S."/>
            <person name="de Vasconcelos A.T."/>
        </authorList>
    </citation>
    <scope>NUCLEOTIDE SEQUENCE [LARGE SCALE GENOMIC DNA]</scope>
</reference>
<dbReference type="OrthoDB" id="343296at2759"/>
<dbReference type="PROSITE" id="PS50222">
    <property type="entry name" value="EF_HAND_2"/>
    <property type="match status" value="1"/>
</dbReference>
<evidence type="ECO:0000313" key="3">
    <source>
        <dbReference type="EMBL" id="EPY31729.1"/>
    </source>
</evidence>
<dbReference type="InterPro" id="IPR002048">
    <property type="entry name" value="EF_hand_dom"/>
</dbReference>